<reference evidence="1 2" key="1">
    <citation type="submission" date="2020-12" db="EMBL/GenBank/DDBJ databases">
        <title>FDA dAtabase for Regulatory Grade micrObial Sequences (FDA-ARGOS): Supporting development and validation of Infectious Disease Dx tests.</title>
        <authorList>
            <person name="Nelson B."/>
            <person name="Plummer A."/>
            <person name="Tallon L."/>
            <person name="Sadzewicz L."/>
            <person name="Zhao X."/>
            <person name="Boylan J."/>
            <person name="Ott S."/>
            <person name="Bowen H."/>
            <person name="Vavikolanu K."/>
            <person name="Mehta A."/>
            <person name="Aluvathingal J."/>
            <person name="Nadendla S."/>
            <person name="Myers T."/>
            <person name="Yan Y."/>
            <person name="Sichtig H."/>
        </authorList>
    </citation>
    <scope>NUCLEOTIDE SEQUENCE [LARGE SCALE GENOMIC DNA]</scope>
    <source>
        <strain evidence="1 2">FDAARGOS_899</strain>
    </source>
</reference>
<evidence type="ECO:0000313" key="1">
    <source>
        <dbReference type="EMBL" id="QPS45448.1"/>
    </source>
</evidence>
<organism evidence="1 2">
    <name type="scientific">Burkholderia humptydooensis</name>
    <dbReference type="NCBI Taxonomy" id="430531"/>
    <lineage>
        <taxon>Bacteria</taxon>
        <taxon>Pseudomonadati</taxon>
        <taxon>Pseudomonadota</taxon>
        <taxon>Betaproteobacteria</taxon>
        <taxon>Burkholderiales</taxon>
        <taxon>Burkholderiaceae</taxon>
        <taxon>Burkholderia</taxon>
        <taxon>pseudomallei group</taxon>
    </lineage>
</organism>
<sequence length="154" mass="16701">MSTTVLGFKGRVTIAINKVTKQYPHAKLYEADGVASGGPTTDPKQIDKLRVVFQDENNTVIIESTSYDEFGSPVLYPEPWVGDVVIEWPVKLDLDEADRAKNAAGQTGAYDTVALRNPLGPKPGNPLYIFGSGSRQARKFVFVDAITGKVTVGE</sequence>
<dbReference type="AlphaFoldDB" id="A0A7U4P477"/>
<name>A0A7U4P477_9BURK</name>
<gene>
    <name evidence="1" type="ORF">I6G56_10520</name>
</gene>
<dbReference type="RefSeq" id="WP_043282598.1">
    <property type="nucleotide sequence ID" value="NZ_CP013380.1"/>
</dbReference>
<accession>A0A7T2X047</accession>
<dbReference type="EMBL" id="CP065686">
    <property type="protein sequence ID" value="QPS45448.1"/>
    <property type="molecule type" value="Genomic_DNA"/>
</dbReference>
<dbReference type="KEGG" id="bhg:I6G56_10520"/>
<evidence type="ECO:0000313" key="2">
    <source>
        <dbReference type="Proteomes" id="UP000594943"/>
    </source>
</evidence>
<protein>
    <submittedName>
        <fullName evidence="1">Uncharacterized protein</fullName>
    </submittedName>
</protein>
<dbReference type="Proteomes" id="UP000594943">
    <property type="component" value="Chromosome 1"/>
</dbReference>
<proteinExistence type="predicted"/>
<accession>A0A7U4P477</accession>